<reference evidence="2" key="1">
    <citation type="submission" date="2022-03" db="EMBL/GenBank/DDBJ databases">
        <title>De novo assembled genomes of Belliella spp. (Cyclobacteriaceae) strains.</title>
        <authorList>
            <person name="Szabo A."/>
            <person name="Korponai K."/>
            <person name="Felfoldi T."/>
        </authorList>
    </citation>
    <scope>NUCLEOTIDE SEQUENCE</scope>
    <source>
        <strain evidence="2">DSM 107340</strain>
    </source>
</reference>
<gene>
    <name evidence="2" type="ORF">MM236_07320</name>
</gene>
<comment type="caution">
    <text evidence="2">The sequence shown here is derived from an EMBL/GenBank/DDBJ whole genome shotgun (WGS) entry which is preliminary data.</text>
</comment>
<feature type="domain" description="Lipocalin-like" evidence="1">
    <location>
        <begin position="23"/>
        <end position="124"/>
    </location>
</feature>
<dbReference type="RefSeq" id="WP_241274303.1">
    <property type="nucleotide sequence ID" value="NZ_JAKZGS010000004.1"/>
</dbReference>
<organism evidence="2 3">
    <name type="scientific">Belliella calami</name>
    <dbReference type="NCBI Taxonomy" id="2923436"/>
    <lineage>
        <taxon>Bacteria</taxon>
        <taxon>Pseudomonadati</taxon>
        <taxon>Bacteroidota</taxon>
        <taxon>Cytophagia</taxon>
        <taxon>Cytophagales</taxon>
        <taxon>Cyclobacteriaceae</taxon>
        <taxon>Belliella</taxon>
    </lineage>
</organism>
<evidence type="ECO:0000313" key="2">
    <source>
        <dbReference type="EMBL" id="MCH7397791.1"/>
    </source>
</evidence>
<dbReference type="EMBL" id="JAKZGS010000004">
    <property type="protein sequence ID" value="MCH7397791.1"/>
    <property type="molecule type" value="Genomic_DNA"/>
</dbReference>
<name>A0ABS9UMG7_9BACT</name>
<dbReference type="Pfam" id="PF13648">
    <property type="entry name" value="Lipocalin_4"/>
    <property type="match status" value="1"/>
</dbReference>
<evidence type="ECO:0000259" key="1">
    <source>
        <dbReference type="Pfam" id="PF13648"/>
    </source>
</evidence>
<protein>
    <submittedName>
        <fullName evidence="2">Lipocalin family protein</fullName>
    </submittedName>
</protein>
<evidence type="ECO:0000313" key="3">
    <source>
        <dbReference type="Proteomes" id="UP001165488"/>
    </source>
</evidence>
<accession>A0ABS9UMG7</accession>
<dbReference type="InterPro" id="IPR024311">
    <property type="entry name" value="Lipocalin-like"/>
</dbReference>
<proteinExistence type="predicted"/>
<dbReference type="Proteomes" id="UP001165488">
    <property type="component" value="Unassembled WGS sequence"/>
</dbReference>
<keyword evidence="3" id="KW-1185">Reference proteome</keyword>
<sequence>MKILAIFILLVSFPVFENSEEEILGYWKVHSFQAFDNIISSNNFKNAPPEVQEQMLETFNKVIEGSYFNFLQDTVFFSDYKESEIHEKSGMWYFNGDTIIINDLKKIKTYRFYKESLTKDELKLKLVYPNGDLSKNLLLLKRE</sequence>